<dbReference type="Proteomes" id="UP001565243">
    <property type="component" value="Unassembled WGS sequence"/>
</dbReference>
<evidence type="ECO:0000259" key="1">
    <source>
        <dbReference type="PROSITE" id="PS51688"/>
    </source>
</evidence>
<dbReference type="InterPro" id="IPR030392">
    <property type="entry name" value="S74_ICA"/>
</dbReference>
<dbReference type="Pfam" id="PF13884">
    <property type="entry name" value="Peptidase_S74"/>
    <property type="match status" value="1"/>
</dbReference>
<dbReference type="EMBL" id="JBGFFX010000001">
    <property type="protein sequence ID" value="MEY8769043.1"/>
    <property type="molecule type" value="Genomic_DNA"/>
</dbReference>
<proteinExistence type="predicted"/>
<evidence type="ECO:0000313" key="3">
    <source>
        <dbReference type="Proteomes" id="UP001565243"/>
    </source>
</evidence>
<evidence type="ECO:0000313" key="2">
    <source>
        <dbReference type="EMBL" id="MEY8769043.1"/>
    </source>
</evidence>
<keyword evidence="3" id="KW-1185">Reference proteome</keyword>
<name>A0ABV4E2B4_9GAMM</name>
<protein>
    <submittedName>
        <fullName evidence="2">Tail fiber domain-containing protein</fullName>
    </submittedName>
</protein>
<dbReference type="RefSeq" id="WP_369894643.1">
    <property type="nucleotide sequence ID" value="NZ_JBGFFX010000001.1"/>
</dbReference>
<sequence>MAAGTIALTNNSTAVSGTGTGFKSNLNANDFIVVVVGGVTYTLGVKSIESDTALTLNAAYTGPTASGAAWSAVANQTLVGITAQIAADTARAIRGLNLDKANWQQVYSGTGNVTVKLPDGSTYSGPSWNSITNLIAGKADLTNGAVAISQGGTGAKTKADALVALGIGATDTPTFGGVNIKAAAPSMNFLYNNSTSTTSRFVQYDASNVALLGANFRAPKYLIGDGANGALEFTPDSTLSTITMSGAPVLFKNGIAGAGSNGVKVNNYWNMLYNGTLNWFINNNNVGYVSVTTSDRNLKKDIDYDIDYADDLKKIMSVKPAAFVWDDGREDKSIKRGFIAQDLYEVADDMALKPLDIWGVEMLPLLSRLVGAVKAQQEIIDNQSTEINELKARMKAIDGLDA</sequence>
<gene>
    <name evidence="2" type="ORF">AB6T85_01120</name>
</gene>
<comment type="caution">
    <text evidence="2">The sequence shown here is derived from an EMBL/GenBank/DDBJ whole genome shotgun (WGS) entry which is preliminary data.</text>
</comment>
<accession>A0ABV4E2B4</accession>
<feature type="domain" description="Peptidase S74" evidence="1">
    <location>
        <begin position="294"/>
        <end position="394"/>
    </location>
</feature>
<reference evidence="2 3" key="1">
    <citation type="submission" date="2024-07" db="EMBL/GenBank/DDBJ databases">
        <authorList>
            <person name="Hebao G."/>
        </authorList>
    </citation>
    <scope>NUCLEOTIDE SEQUENCE [LARGE SCALE GENOMIC DNA]</scope>
    <source>
        <strain evidence="2 3">ACCC 02193</strain>
    </source>
</reference>
<dbReference type="PROSITE" id="PS51688">
    <property type="entry name" value="ICA"/>
    <property type="match status" value="1"/>
</dbReference>
<organism evidence="2 3">
    <name type="scientific">Erwinia aeris</name>
    <dbReference type="NCBI Taxonomy" id="3239803"/>
    <lineage>
        <taxon>Bacteria</taxon>
        <taxon>Pseudomonadati</taxon>
        <taxon>Pseudomonadota</taxon>
        <taxon>Gammaproteobacteria</taxon>
        <taxon>Enterobacterales</taxon>
        <taxon>Erwiniaceae</taxon>
        <taxon>Erwinia</taxon>
    </lineage>
</organism>